<evidence type="ECO:0000256" key="2">
    <source>
        <dbReference type="ARBA" id="ARBA00022777"/>
    </source>
</evidence>
<name>A0A9Q4AL76_9HYPH</name>
<reference evidence="4" key="1">
    <citation type="submission" date="2022-06" db="EMBL/GenBank/DDBJ databases">
        <title>Devosia sp. XJ19-45 genome assembly.</title>
        <authorList>
            <person name="Li B."/>
            <person name="Cai M."/>
            <person name="Nie G."/>
            <person name="Li W."/>
        </authorList>
    </citation>
    <scope>NUCLEOTIDE SEQUENCE</scope>
    <source>
        <strain evidence="4">XJ19-45</strain>
    </source>
</reference>
<feature type="domain" description="Carbohydrate kinase PfkB" evidence="3">
    <location>
        <begin position="65"/>
        <end position="331"/>
    </location>
</feature>
<keyword evidence="2 4" id="KW-0418">Kinase</keyword>
<keyword evidence="5" id="KW-1185">Reference proteome</keyword>
<protein>
    <submittedName>
        <fullName evidence="4">Carbohydrate kinase family protein</fullName>
    </submittedName>
</protein>
<keyword evidence="1" id="KW-0808">Transferase</keyword>
<dbReference type="EMBL" id="JAMWDU010000001">
    <property type="protein sequence ID" value="MCP8885735.1"/>
    <property type="molecule type" value="Genomic_DNA"/>
</dbReference>
<evidence type="ECO:0000313" key="5">
    <source>
        <dbReference type="Proteomes" id="UP001060275"/>
    </source>
</evidence>
<proteinExistence type="predicted"/>
<evidence type="ECO:0000259" key="3">
    <source>
        <dbReference type="Pfam" id="PF00294"/>
    </source>
</evidence>
<dbReference type="PANTHER" id="PTHR10584">
    <property type="entry name" value="SUGAR KINASE"/>
    <property type="match status" value="1"/>
</dbReference>
<gene>
    <name evidence="4" type="ORF">NF348_01300</name>
</gene>
<evidence type="ECO:0000256" key="1">
    <source>
        <dbReference type="ARBA" id="ARBA00022679"/>
    </source>
</evidence>
<dbReference type="RefSeq" id="WP_254673055.1">
    <property type="nucleotide sequence ID" value="NZ_JAMWDU010000001.1"/>
</dbReference>
<dbReference type="SUPFAM" id="SSF53613">
    <property type="entry name" value="Ribokinase-like"/>
    <property type="match status" value="1"/>
</dbReference>
<dbReference type="PANTHER" id="PTHR10584:SF166">
    <property type="entry name" value="RIBOKINASE"/>
    <property type="match status" value="1"/>
</dbReference>
<organism evidence="4 5">
    <name type="scientific">Devosia ureilytica</name>
    <dbReference type="NCBI Taxonomy" id="2952754"/>
    <lineage>
        <taxon>Bacteria</taxon>
        <taxon>Pseudomonadati</taxon>
        <taxon>Pseudomonadota</taxon>
        <taxon>Alphaproteobacteria</taxon>
        <taxon>Hyphomicrobiales</taxon>
        <taxon>Devosiaceae</taxon>
        <taxon>Devosia</taxon>
    </lineage>
</organism>
<dbReference type="Proteomes" id="UP001060275">
    <property type="component" value="Unassembled WGS sequence"/>
</dbReference>
<evidence type="ECO:0000313" key="4">
    <source>
        <dbReference type="EMBL" id="MCP8885735.1"/>
    </source>
</evidence>
<dbReference type="InterPro" id="IPR011611">
    <property type="entry name" value="PfkB_dom"/>
</dbReference>
<accession>A0A9Q4AL76</accession>
<sequence>MIWRYQRSMASLGFLGAMNRDLVVQHAAVPTLSSLGIDAVPLLETAVTDATAQGGAELLDAMGAAAYLGGSAFNAARVAALLNADDALDLAFFGIAGTVGMLHPHIDALKEWDIDTAGVTKSPLPPATCLAMVEAAGRTLLTATGANAGVIAWLRQNQTALAASVARCDVIHITSFLDPEAPTAVADLLQQAIAYNPALTVSLDPGMAWIGPGGPGLEGLLRHTHVLHLNAEEYALLCGAYNAPGIGTRLAPNWLIVARSHNAVTLHSSSPDGPTEQHLPSQPLPSGFTVIDATGAGDTFCGAFLSAYCRQPDRPLHAARLGFALARLKIGINGPLVLTDAVRDTLAAHNQTVRW</sequence>
<dbReference type="Pfam" id="PF00294">
    <property type="entry name" value="PfkB"/>
    <property type="match status" value="1"/>
</dbReference>
<dbReference type="Gene3D" id="3.40.1190.20">
    <property type="match status" value="1"/>
</dbReference>
<dbReference type="InterPro" id="IPR029056">
    <property type="entry name" value="Ribokinase-like"/>
</dbReference>
<comment type="caution">
    <text evidence="4">The sequence shown here is derived from an EMBL/GenBank/DDBJ whole genome shotgun (WGS) entry which is preliminary data.</text>
</comment>
<dbReference type="GO" id="GO:0016301">
    <property type="term" value="F:kinase activity"/>
    <property type="evidence" value="ECO:0007669"/>
    <property type="project" value="UniProtKB-KW"/>
</dbReference>
<dbReference type="AlphaFoldDB" id="A0A9Q4AL76"/>